<reference evidence="2" key="1">
    <citation type="journal article" date="2023" name="Hortic. Res.">
        <title>A chromosome-level phased genome enabling allele-level studies in sweet orange: a case study on citrus Huanglongbing tolerance.</title>
        <authorList>
            <person name="Wu B."/>
            <person name="Yu Q."/>
            <person name="Deng Z."/>
            <person name="Duan Y."/>
            <person name="Luo F."/>
            <person name="Gmitter F. Jr."/>
        </authorList>
    </citation>
    <scope>NUCLEOTIDE SEQUENCE [LARGE SCALE GENOMIC DNA]</scope>
    <source>
        <strain evidence="2">cv. Valencia</strain>
    </source>
</reference>
<gene>
    <name evidence="1" type="ORF">KPL71_021058</name>
</gene>
<keyword evidence="2" id="KW-1185">Reference proteome</keyword>
<organism evidence="1 2">
    <name type="scientific">Citrus sinensis</name>
    <name type="common">Sweet orange</name>
    <name type="synonym">Citrus aurantium var. sinensis</name>
    <dbReference type="NCBI Taxonomy" id="2711"/>
    <lineage>
        <taxon>Eukaryota</taxon>
        <taxon>Viridiplantae</taxon>
        <taxon>Streptophyta</taxon>
        <taxon>Embryophyta</taxon>
        <taxon>Tracheophyta</taxon>
        <taxon>Spermatophyta</taxon>
        <taxon>Magnoliopsida</taxon>
        <taxon>eudicotyledons</taxon>
        <taxon>Gunneridae</taxon>
        <taxon>Pentapetalae</taxon>
        <taxon>rosids</taxon>
        <taxon>malvids</taxon>
        <taxon>Sapindales</taxon>
        <taxon>Rutaceae</taxon>
        <taxon>Aurantioideae</taxon>
        <taxon>Citrus</taxon>
    </lineage>
</organism>
<comment type="caution">
    <text evidence="1">The sequence shown here is derived from an EMBL/GenBank/DDBJ whole genome shotgun (WGS) entry which is preliminary data.</text>
</comment>
<dbReference type="Proteomes" id="UP000829398">
    <property type="component" value="Chromosome 7"/>
</dbReference>
<evidence type="ECO:0000313" key="1">
    <source>
        <dbReference type="EMBL" id="KAH9715474.1"/>
    </source>
</evidence>
<proteinExistence type="predicted"/>
<dbReference type="EMBL" id="CM039176">
    <property type="protein sequence ID" value="KAH9715474.1"/>
    <property type="molecule type" value="Genomic_DNA"/>
</dbReference>
<protein>
    <submittedName>
        <fullName evidence="1">Integrase catalytic domain-containing protein</fullName>
    </submittedName>
</protein>
<name>A0ACB8JD51_CITSI</name>
<accession>A0ACB8JD51</accession>
<evidence type="ECO:0000313" key="2">
    <source>
        <dbReference type="Proteomes" id="UP000829398"/>
    </source>
</evidence>
<sequence length="843" mass="95825">MSIKGLQELSKQGLLGRDRIQQLEFCENCIFGKAHRSKFHKGEHMSKKVLDYAHADLWGPAQVPSLSGGRYFKSLIDDYSRKVWIYILKTKDQALEKFKVWKLLVENQSGFKLKCLRTDNGLEFCSKEFEEYCQKYGIKRHKTVRFTPQQNGLPERMNRTLVDKTRCMLINSKLPRSFWAEAVNTTSYLVNRSPSSAIGFKTPEELWKGKPTNYQNLRVFGCPAYLHINQGKLEARALKGVFVGYPDGVKGHIIWCKEQGKCIVSRDVVFHESALLKESAEHDTRLQDNSTVNKQSGTAKVKTYQLARDRVRREVRAPVRYGYADLIAYALLCADDVAIEEPANFSEAMENVHCDKWLEAMQDEIESLQRNQTWTLVPNPGNKRLISCKWIFKKNEGIPYVGPPKYKARLVARGFTQREGVDFNEMFSPVVKHSSIRILLAMVALLDLELEQMDVKTTFFHGNLEEHILMAQPEGFECKGNEDYVCLLYKSKYDSCVYFGRSDQGGVAYLLLYVDDMLIASKYKLEIERLKNMIKAEFEMKDLSNAKRILGMDITRDRSVGTLFLSQEKYIKKVLERFEIQDCKPVQTPLSPQFKLSATQTLEYESRMNEFPYAQAVESLMYAMVYTRSDIAYAVNVVSRFLSCPGKTKSDINKVMGFVDSDFAGDIDRRKSTSGSMFVLNSCLISWKSSLQSVVALSLTEAKFIATTEAVKEAMWLRGLLNEFLLNQKTVQAVDALFFEGSAPLLESRKRSLALTGVLLVLIYFGSTMIPNIWTAFKFTGATTAVSLGFIFPPLVALRLRKEGPGLSLGEKFLSGLMLVLAIVVSFVRVIGDIYSLESKSDD</sequence>